<keyword evidence="2" id="KW-1185">Reference proteome</keyword>
<name>A0A2X0MP91_9BASI</name>
<evidence type="ECO:0000313" key="1">
    <source>
        <dbReference type="EMBL" id="SGY19834.1"/>
    </source>
</evidence>
<accession>A0A2X0MP91</accession>
<organism evidence="1 2">
    <name type="scientific">Microbotryum silenes-dioicae</name>
    <dbReference type="NCBI Taxonomy" id="796604"/>
    <lineage>
        <taxon>Eukaryota</taxon>
        <taxon>Fungi</taxon>
        <taxon>Dikarya</taxon>
        <taxon>Basidiomycota</taxon>
        <taxon>Pucciniomycotina</taxon>
        <taxon>Microbotryomycetes</taxon>
        <taxon>Microbotryales</taxon>
        <taxon>Microbotryaceae</taxon>
        <taxon>Microbotryum</taxon>
    </lineage>
</organism>
<dbReference type="Proteomes" id="UP000249464">
    <property type="component" value="Unassembled WGS sequence"/>
</dbReference>
<gene>
    <name evidence="1" type="primary">BQ5605_C017g08341</name>
    <name evidence="1" type="ORF">BQ5605_C017G08341</name>
</gene>
<protein>
    <submittedName>
        <fullName evidence="1">BQ5605_C017g08341 protein</fullName>
    </submittedName>
</protein>
<dbReference type="AlphaFoldDB" id="A0A2X0MP91"/>
<evidence type="ECO:0000313" key="2">
    <source>
        <dbReference type="Proteomes" id="UP000249464"/>
    </source>
</evidence>
<reference evidence="1 2" key="1">
    <citation type="submission" date="2016-11" db="EMBL/GenBank/DDBJ databases">
        <authorList>
            <person name="Jaros S."/>
            <person name="Januszkiewicz K."/>
            <person name="Wedrychowicz H."/>
        </authorList>
    </citation>
    <scope>NUCLEOTIDE SEQUENCE [LARGE SCALE GENOMIC DNA]</scope>
</reference>
<dbReference type="EMBL" id="FQNC01000017">
    <property type="protein sequence ID" value="SGY19834.1"/>
    <property type="molecule type" value="Genomic_DNA"/>
</dbReference>
<sequence>MNLTSGTSHPYHRYSDAVRINHLQASPLSRIAPNVPSWTIPGCDGVRCQTWKASAAHHDDVRPRLTGNQGCTGADKACNRPDLIARVFEAKSGNKRHAGCFGNECKMNGFCFFATVRLSCYFLNFILPLI</sequence>
<proteinExistence type="predicted"/>